<dbReference type="GO" id="GO:0004733">
    <property type="term" value="F:pyridoxamine phosphate oxidase activity"/>
    <property type="evidence" value="ECO:0007669"/>
    <property type="project" value="UniProtKB-UniRule"/>
</dbReference>
<comment type="subunit">
    <text evidence="5">Homodimer.</text>
</comment>
<feature type="binding site" evidence="5">
    <location>
        <position position="142"/>
    </location>
    <ligand>
        <name>substrate</name>
    </ligand>
</feature>
<dbReference type="SUPFAM" id="SSF50475">
    <property type="entry name" value="FMN-binding split barrel"/>
    <property type="match status" value="1"/>
</dbReference>
<dbReference type="PIRSF" id="PIRSF000190">
    <property type="entry name" value="Pyd_amn-ph_oxd"/>
    <property type="match status" value="1"/>
</dbReference>
<feature type="binding site" evidence="5 6">
    <location>
        <position position="116"/>
    </location>
    <ligand>
        <name>FMN</name>
        <dbReference type="ChEBI" id="CHEBI:58210"/>
    </ligand>
</feature>
<dbReference type="InterPro" id="IPR019576">
    <property type="entry name" value="Pyridoxamine_oxidase_dimer_C"/>
</dbReference>
<dbReference type="GO" id="GO:0008615">
    <property type="term" value="P:pyridoxine biosynthetic process"/>
    <property type="evidence" value="ECO:0007669"/>
    <property type="project" value="UniProtKB-UniRule"/>
</dbReference>
<proteinExistence type="inferred from homology"/>
<accession>A0A839HE13</accession>
<evidence type="ECO:0000256" key="2">
    <source>
        <dbReference type="ARBA" id="ARBA00022630"/>
    </source>
</evidence>
<comment type="caution">
    <text evidence="9">The sequence shown here is derived from an EMBL/GenBank/DDBJ whole genome shotgun (WGS) entry which is preliminary data.</text>
</comment>
<feature type="binding site" evidence="5">
    <location>
        <position position="138"/>
    </location>
    <ligand>
        <name>substrate</name>
    </ligand>
</feature>
<dbReference type="UniPathway" id="UPA01068">
    <property type="reaction ID" value="UER00304"/>
</dbReference>
<comment type="catalytic activity">
    <reaction evidence="5">
        <text>pyridoxamine 5'-phosphate + O2 + H2O = pyridoxal 5'-phosphate + H2O2 + NH4(+)</text>
        <dbReference type="Rhea" id="RHEA:15817"/>
        <dbReference type="ChEBI" id="CHEBI:15377"/>
        <dbReference type="ChEBI" id="CHEBI:15379"/>
        <dbReference type="ChEBI" id="CHEBI:16240"/>
        <dbReference type="ChEBI" id="CHEBI:28938"/>
        <dbReference type="ChEBI" id="CHEBI:58451"/>
        <dbReference type="ChEBI" id="CHEBI:597326"/>
        <dbReference type="EC" id="1.4.3.5"/>
    </reaction>
</comment>
<dbReference type="PROSITE" id="PS01064">
    <property type="entry name" value="PYRIDOX_OXIDASE"/>
    <property type="match status" value="1"/>
</dbReference>
<feature type="binding site" evidence="5 6">
    <location>
        <begin position="72"/>
        <end position="77"/>
    </location>
    <ligand>
        <name>FMN</name>
        <dbReference type="ChEBI" id="CHEBI:58210"/>
    </ligand>
</feature>
<sequence>MAYLTPPAVATVVDPAAERDQLMQTGLSRAALNPDPVAQFESWYQAAVAAALPEPNALTLATVDAAGQPWLRTVLLKLYDADGFVFFTNYHSRKAQQLDANPQVALLFPWVALARQVQIVGSATRISTAESLRYFATRPRGSQIGAWASPQSQVITSRSLLEAKIADVARKFAQGEVPLPDFWGGYRVVSRYFEFWQGRHNRLHDRFCYRHDAASGQWQIERLAP</sequence>
<comment type="catalytic activity">
    <reaction evidence="5">
        <text>pyridoxine 5'-phosphate + O2 = pyridoxal 5'-phosphate + H2O2</text>
        <dbReference type="Rhea" id="RHEA:15149"/>
        <dbReference type="ChEBI" id="CHEBI:15379"/>
        <dbReference type="ChEBI" id="CHEBI:16240"/>
        <dbReference type="ChEBI" id="CHEBI:58589"/>
        <dbReference type="ChEBI" id="CHEBI:597326"/>
        <dbReference type="EC" id="1.4.3.5"/>
    </reaction>
</comment>
<dbReference type="InterPro" id="IPR012349">
    <property type="entry name" value="Split_barrel_FMN-bd"/>
</dbReference>
<feature type="binding site" evidence="5 6">
    <location>
        <position position="94"/>
    </location>
    <ligand>
        <name>FMN</name>
        <dbReference type="ChEBI" id="CHEBI:58210"/>
    </ligand>
</feature>
<feature type="binding site" evidence="5 6">
    <location>
        <begin position="151"/>
        <end position="152"/>
    </location>
    <ligand>
        <name>FMN</name>
        <dbReference type="ChEBI" id="CHEBI:58210"/>
    </ligand>
</feature>
<feature type="binding site" evidence="5 6">
    <location>
        <position position="93"/>
    </location>
    <ligand>
        <name>FMN</name>
        <dbReference type="ChEBI" id="CHEBI:58210"/>
    </ligand>
</feature>
<reference evidence="9 10" key="1">
    <citation type="journal article" date="2020" name="Arch. Microbiol.">
        <title>The genome sequence of the giant phototrophic gammaproteobacterium Thiospirillum jenense gives insight into its physiological properties and phylogenetic relationships.</title>
        <authorList>
            <person name="Imhoff J.F."/>
            <person name="Meyer T.E."/>
            <person name="Kyndt J.A."/>
        </authorList>
    </citation>
    <scope>NUCLEOTIDE SEQUENCE [LARGE SCALE GENOMIC DNA]</scope>
    <source>
        <strain evidence="9 10">DSM 216</strain>
    </source>
</reference>
<feature type="binding site" evidence="5">
    <location>
        <position position="77"/>
    </location>
    <ligand>
        <name>substrate</name>
    </ligand>
</feature>
<feature type="domain" description="Pyridoxamine 5'-phosphate oxidase N-terminal" evidence="7">
    <location>
        <begin position="46"/>
        <end position="169"/>
    </location>
</feature>
<keyword evidence="3 5" id="KW-0288">FMN</keyword>
<dbReference type="NCBIfam" id="TIGR00558">
    <property type="entry name" value="pdxH"/>
    <property type="match status" value="1"/>
</dbReference>
<dbReference type="InterPro" id="IPR019740">
    <property type="entry name" value="Pyridox_Oxase_CS"/>
</dbReference>
<evidence type="ECO:0000256" key="6">
    <source>
        <dbReference type="PIRSR" id="PIRSR000190-2"/>
    </source>
</evidence>
<dbReference type="NCBIfam" id="NF004231">
    <property type="entry name" value="PRK05679.1"/>
    <property type="match status" value="1"/>
</dbReference>
<evidence type="ECO:0000313" key="10">
    <source>
        <dbReference type="Proteomes" id="UP000548632"/>
    </source>
</evidence>
<organism evidence="9 10">
    <name type="scientific">Thiospirillum jenense</name>
    <dbReference type="NCBI Taxonomy" id="1653858"/>
    <lineage>
        <taxon>Bacteria</taxon>
        <taxon>Pseudomonadati</taxon>
        <taxon>Pseudomonadota</taxon>
        <taxon>Gammaproteobacteria</taxon>
        <taxon>Chromatiales</taxon>
        <taxon>Chromatiaceae</taxon>
        <taxon>Thiospirillum</taxon>
    </lineage>
</organism>
<evidence type="ECO:0000313" key="9">
    <source>
        <dbReference type="EMBL" id="MBB1126734.1"/>
    </source>
</evidence>
<dbReference type="EC" id="1.4.3.5" evidence="5"/>
<feature type="binding site" evidence="5 6">
    <location>
        <position position="196"/>
    </location>
    <ligand>
        <name>FMN</name>
        <dbReference type="ChEBI" id="CHEBI:58210"/>
    </ligand>
</feature>
<protein>
    <recommendedName>
        <fullName evidence="5">Pyridoxine/pyridoxamine 5'-phosphate oxidase</fullName>
        <ecNumber evidence="5">1.4.3.5</ecNumber>
    </recommendedName>
    <alternativeName>
        <fullName evidence="5">PNP/PMP oxidase</fullName>
        <shortName evidence="5">PNPOx</shortName>
    </alternativeName>
    <alternativeName>
        <fullName evidence="5">Pyridoxal 5'-phosphate synthase</fullName>
    </alternativeName>
</protein>
<evidence type="ECO:0000256" key="4">
    <source>
        <dbReference type="ARBA" id="ARBA00023002"/>
    </source>
</evidence>
<dbReference type="Pfam" id="PF10590">
    <property type="entry name" value="PNP_phzG_C"/>
    <property type="match status" value="1"/>
</dbReference>
<keyword evidence="5" id="KW-0664">Pyridoxine biosynthesis</keyword>
<feature type="binding site" evidence="5 6">
    <location>
        <position position="206"/>
    </location>
    <ligand>
        <name>FMN</name>
        <dbReference type="ChEBI" id="CHEBI:58210"/>
    </ligand>
</feature>
<evidence type="ECO:0000256" key="5">
    <source>
        <dbReference type="HAMAP-Rule" id="MF_01629"/>
    </source>
</evidence>
<evidence type="ECO:0000256" key="1">
    <source>
        <dbReference type="ARBA" id="ARBA00007301"/>
    </source>
</evidence>
<name>A0A839HE13_9GAMM</name>
<keyword evidence="10" id="KW-1185">Reference proteome</keyword>
<feature type="binding site" evidence="5">
    <location>
        <position position="134"/>
    </location>
    <ligand>
        <name>substrate</name>
    </ligand>
</feature>
<evidence type="ECO:0000256" key="3">
    <source>
        <dbReference type="ARBA" id="ARBA00022643"/>
    </source>
</evidence>
<dbReference type="Pfam" id="PF01243">
    <property type="entry name" value="PNPOx_N"/>
    <property type="match status" value="1"/>
</dbReference>
<gene>
    <name evidence="5 9" type="primary">pdxH</name>
    <name evidence="9" type="ORF">HUK38_10910</name>
</gene>
<dbReference type="HAMAP" id="MF_01629">
    <property type="entry name" value="PdxH"/>
    <property type="match status" value="1"/>
</dbReference>
<keyword evidence="2 5" id="KW-0285">Flavoprotein</keyword>
<dbReference type="GO" id="GO:0010181">
    <property type="term" value="F:FMN binding"/>
    <property type="evidence" value="ECO:0007669"/>
    <property type="project" value="UniProtKB-UniRule"/>
</dbReference>
<dbReference type="EMBL" id="JABVCQ010000024">
    <property type="protein sequence ID" value="MBB1126734.1"/>
    <property type="molecule type" value="Genomic_DNA"/>
</dbReference>
<dbReference type="PANTHER" id="PTHR10851">
    <property type="entry name" value="PYRIDOXINE-5-PHOSPHATE OXIDASE"/>
    <property type="match status" value="1"/>
</dbReference>
<dbReference type="AlphaFoldDB" id="A0A839HE13"/>
<dbReference type="InterPro" id="IPR000659">
    <property type="entry name" value="Pyridox_Oxase"/>
</dbReference>
<comment type="cofactor">
    <cofactor evidence="5 6">
        <name>FMN</name>
        <dbReference type="ChEBI" id="CHEBI:58210"/>
    </cofactor>
    <text evidence="5 6">Binds 1 FMN per subunit.</text>
</comment>
<dbReference type="Gene3D" id="2.30.110.10">
    <property type="entry name" value="Electron Transport, Fmn-binding Protein, Chain A"/>
    <property type="match status" value="1"/>
</dbReference>
<feature type="domain" description="Pyridoxine 5'-phosphate oxidase dimerisation C-terminal" evidence="8">
    <location>
        <begin position="183"/>
        <end position="225"/>
    </location>
</feature>
<feature type="binding site" evidence="5 6">
    <location>
        <begin position="87"/>
        <end position="88"/>
    </location>
    <ligand>
        <name>FMN</name>
        <dbReference type="ChEBI" id="CHEBI:58210"/>
    </ligand>
</feature>
<comment type="pathway">
    <text evidence="5">Cofactor metabolism; pyridoxal 5'-phosphate salvage; pyridoxal 5'-phosphate from pyridoxamine 5'-phosphate: step 1/1.</text>
</comment>
<comment type="function">
    <text evidence="5">Catalyzes the oxidation of either pyridoxine 5'-phosphate (PNP) or pyridoxamine 5'-phosphate (PMP) into pyridoxal 5'-phosphate (PLP).</text>
</comment>
<dbReference type="InterPro" id="IPR011576">
    <property type="entry name" value="Pyridox_Oxase_N"/>
</dbReference>
<dbReference type="PANTHER" id="PTHR10851:SF0">
    <property type="entry name" value="PYRIDOXINE-5'-PHOSPHATE OXIDASE"/>
    <property type="match status" value="1"/>
</dbReference>
<keyword evidence="4 5" id="KW-0560">Oxidoreductase</keyword>
<evidence type="ECO:0000259" key="7">
    <source>
        <dbReference type="Pfam" id="PF01243"/>
    </source>
</evidence>
<feature type="binding site" evidence="5">
    <location>
        <begin position="202"/>
        <end position="204"/>
    </location>
    <ligand>
        <name>substrate</name>
    </ligand>
</feature>
<comment type="similarity">
    <text evidence="1 5">Belongs to the pyridoxamine 5'-phosphate oxidase family.</text>
</comment>
<evidence type="ECO:0000259" key="8">
    <source>
        <dbReference type="Pfam" id="PF10590"/>
    </source>
</evidence>
<comment type="pathway">
    <text evidence="5">Cofactor metabolism; pyridoxal 5'-phosphate salvage; pyridoxal 5'-phosphate from pyridoxine 5'-phosphate: step 1/1.</text>
</comment>
<dbReference type="Proteomes" id="UP000548632">
    <property type="component" value="Unassembled WGS sequence"/>
</dbReference>